<feature type="transmembrane region" description="Helical" evidence="1">
    <location>
        <begin position="211"/>
        <end position="232"/>
    </location>
</feature>
<feature type="transmembrane region" description="Helical" evidence="1">
    <location>
        <begin position="239"/>
        <end position="258"/>
    </location>
</feature>
<name>A0A849BXS7_9NOCA</name>
<feature type="transmembrane region" description="Helical" evidence="1">
    <location>
        <begin position="65"/>
        <end position="83"/>
    </location>
</feature>
<keyword evidence="1" id="KW-0812">Transmembrane</keyword>
<keyword evidence="1" id="KW-1133">Transmembrane helix</keyword>
<dbReference type="Proteomes" id="UP000586827">
    <property type="component" value="Unassembled WGS sequence"/>
</dbReference>
<feature type="transmembrane region" description="Helical" evidence="1">
    <location>
        <begin position="264"/>
        <end position="284"/>
    </location>
</feature>
<feature type="transmembrane region" description="Helical" evidence="1">
    <location>
        <begin position="326"/>
        <end position="346"/>
    </location>
</feature>
<comment type="caution">
    <text evidence="2">The sequence shown here is derived from an EMBL/GenBank/DDBJ whole genome shotgun (WGS) entry which is preliminary data.</text>
</comment>
<sequence length="368" mass="39389">MSTQTFGARIRAAVGNPRRPGPVTAPRDDAVTAALSAWLVGGLILDAWAHSNVPELESFFTPWHGVFYTGFLATSCWVLYLVWRNLRAGVRESAVVPNGYRAAFVAIPVFAISGLADWSWHSVFGIEDSIDILFSPSHLGLVAAMLIIVTAPVRSALARGDLPPTLRNLWPALLACGMAAALVLLFLQYGNALDFRAEAIVYSFSLDQGPHVHRLAAAMVISNLILLTPLLYAARQWRLPFGAALLVMLPSIVLSGAQMAGENLSILIAFVCAALGVDVLAQWLRPTAVRRGAYQLFALLAALFTWSLYIGVASSSVGRLPEVVELWTGAPVVAALLAWLVSALLLPTRVVGQVAGQPVAADSHPAQR</sequence>
<evidence type="ECO:0000313" key="2">
    <source>
        <dbReference type="EMBL" id="NNH69080.1"/>
    </source>
</evidence>
<feature type="transmembrane region" description="Helical" evidence="1">
    <location>
        <begin position="95"/>
        <end position="116"/>
    </location>
</feature>
<gene>
    <name evidence="2" type="ORF">HLB23_04195</name>
</gene>
<accession>A0A849BXS7</accession>
<feature type="transmembrane region" description="Helical" evidence="1">
    <location>
        <begin position="169"/>
        <end position="191"/>
    </location>
</feature>
<dbReference type="RefSeq" id="WP_157553260.1">
    <property type="nucleotide sequence ID" value="NZ_JABELX010000001.1"/>
</dbReference>
<feature type="transmembrane region" description="Helical" evidence="1">
    <location>
        <begin position="136"/>
        <end position="157"/>
    </location>
</feature>
<keyword evidence="3" id="KW-1185">Reference proteome</keyword>
<protein>
    <submittedName>
        <fullName evidence="2">Uncharacterized protein</fullName>
    </submittedName>
</protein>
<evidence type="ECO:0000256" key="1">
    <source>
        <dbReference type="SAM" id="Phobius"/>
    </source>
</evidence>
<dbReference type="EMBL" id="JABELX010000001">
    <property type="protein sequence ID" value="NNH69080.1"/>
    <property type="molecule type" value="Genomic_DNA"/>
</dbReference>
<reference evidence="2 3" key="1">
    <citation type="submission" date="2020-05" db="EMBL/GenBank/DDBJ databases">
        <title>MicrobeNet Type strains.</title>
        <authorList>
            <person name="Nicholson A.C."/>
        </authorList>
    </citation>
    <scope>NUCLEOTIDE SEQUENCE [LARGE SCALE GENOMIC DNA]</scope>
    <source>
        <strain evidence="2 3">JCM 3224</strain>
    </source>
</reference>
<evidence type="ECO:0000313" key="3">
    <source>
        <dbReference type="Proteomes" id="UP000586827"/>
    </source>
</evidence>
<organism evidence="2 3">
    <name type="scientific">Nocardia uniformis</name>
    <dbReference type="NCBI Taxonomy" id="53432"/>
    <lineage>
        <taxon>Bacteria</taxon>
        <taxon>Bacillati</taxon>
        <taxon>Actinomycetota</taxon>
        <taxon>Actinomycetes</taxon>
        <taxon>Mycobacteriales</taxon>
        <taxon>Nocardiaceae</taxon>
        <taxon>Nocardia</taxon>
    </lineage>
</organism>
<proteinExistence type="predicted"/>
<dbReference type="AlphaFoldDB" id="A0A849BXS7"/>
<keyword evidence="1" id="KW-0472">Membrane</keyword>
<feature type="transmembrane region" description="Helical" evidence="1">
    <location>
        <begin position="296"/>
        <end position="314"/>
    </location>
</feature>